<organism evidence="1 2">
    <name type="scientific">Steinernema carpocapsae</name>
    <name type="common">Entomopathogenic nematode</name>
    <dbReference type="NCBI Taxonomy" id="34508"/>
    <lineage>
        <taxon>Eukaryota</taxon>
        <taxon>Metazoa</taxon>
        <taxon>Ecdysozoa</taxon>
        <taxon>Nematoda</taxon>
        <taxon>Chromadorea</taxon>
        <taxon>Rhabditida</taxon>
        <taxon>Tylenchina</taxon>
        <taxon>Panagrolaimomorpha</taxon>
        <taxon>Strongyloidoidea</taxon>
        <taxon>Steinernematidae</taxon>
        <taxon>Steinernema</taxon>
    </lineage>
</organism>
<accession>A0A4U5LWS0</accession>
<dbReference type="EMBL" id="AZBU02000011">
    <property type="protein sequence ID" value="TKR60649.1"/>
    <property type="molecule type" value="Genomic_DNA"/>
</dbReference>
<protein>
    <submittedName>
        <fullName evidence="1">Uncharacterized protein</fullName>
    </submittedName>
</protein>
<sequence>MSLPINSANCRCAIISLPILETDFALYTQLVKRCVARFCFSISSKNCSKNLFESFEEMNGAERATARDRSLKTCSEPALRASKDHDFAFS</sequence>
<name>A0A4U5LWS0_STECR</name>
<proteinExistence type="predicted"/>
<dbReference type="AlphaFoldDB" id="A0A4U5LWS0"/>
<evidence type="ECO:0000313" key="2">
    <source>
        <dbReference type="Proteomes" id="UP000298663"/>
    </source>
</evidence>
<reference evidence="1 2" key="1">
    <citation type="journal article" date="2015" name="Genome Biol.">
        <title>Comparative genomics of Steinernema reveals deeply conserved gene regulatory networks.</title>
        <authorList>
            <person name="Dillman A.R."/>
            <person name="Macchietto M."/>
            <person name="Porter C.F."/>
            <person name="Rogers A."/>
            <person name="Williams B."/>
            <person name="Antoshechkin I."/>
            <person name="Lee M.M."/>
            <person name="Goodwin Z."/>
            <person name="Lu X."/>
            <person name="Lewis E.E."/>
            <person name="Goodrich-Blair H."/>
            <person name="Stock S.P."/>
            <person name="Adams B.J."/>
            <person name="Sternberg P.W."/>
            <person name="Mortazavi A."/>
        </authorList>
    </citation>
    <scope>NUCLEOTIDE SEQUENCE [LARGE SCALE GENOMIC DNA]</scope>
    <source>
        <strain evidence="1 2">ALL</strain>
    </source>
</reference>
<reference evidence="1 2" key="2">
    <citation type="journal article" date="2019" name="G3 (Bethesda)">
        <title>Hybrid Assembly of the Genome of the Entomopathogenic Nematode Steinernema carpocapsae Identifies the X-Chromosome.</title>
        <authorList>
            <person name="Serra L."/>
            <person name="Macchietto M."/>
            <person name="Macias-Munoz A."/>
            <person name="McGill C.J."/>
            <person name="Rodriguez I.M."/>
            <person name="Rodriguez B."/>
            <person name="Murad R."/>
            <person name="Mortazavi A."/>
        </authorList>
    </citation>
    <scope>NUCLEOTIDE SEQUENCE [LARGE SCALE GENOMIC DNA]</scope>
    <source>
        <strain evidence="1 2">ALL</strain>
    </source>
</reference>
<gene>
    <name evidence="1" type="ORF">L596_027866</name>
</gene>
<keyword evidence="2" id="KW-1185">Reference proteome</keyword>
<evidence type="ECO:0000313" key="1">
    <source>
        <dbReference type="EMBL" id="TKR60649.1"/>
    </source>
</evidence>
<comment type="caution">
    <text evidence="1">The sequence shown here is derived from an EMBL/GenBank/DDBJ whole genome shotgun (WGS) entry which is preliminary data.</text>
</comment>
<dbReference type="Proteomes" id="UP000298663">
    <property type="component" value="Unassembled WGS sequence"/>
</dbReference>